<sequence length="65" mass="7908">MKNPNANDEMKKIMAKMLIRVLTWFERIQRNENLRMDQRAEFYIVHLLKERIARSIETLEDTLSD</sequence>
<evidence type="ECO:0000313" key="1">
    <source>
        <dbReference type="EMBL" id="KAF8004946.1"/>
    </source>
</evidence>
<proteinExistence type="predicted"/>
<comment type="caution">
    <text evidence="1">The sequence shown here is derived from an EMBL/GenBank/DDBJ whole genome shotgun (WGS) entry which is preliminary data.</text>
</comment>
<dbReference type="EMBL" id="JACBPP010000001">
    <property type="protein sequence ID" value="KAF8004946.1"/>
    <property type="molecule type" value="Genomic_DNA"/>
</dbReference>
<dbReference type="Proteomes" id="UP000649328">
    <property type="component" value="Unassembled WGS sequence"/>
</dbReference>
<name>A0A8H7LCE0_9ASCO</name>
<accession>A0A8H7LCE0</accession>
<gene>
    <name evidence="1" type="ORF">HF325_000403</name>
</gene>
<evidence type="ECO:0000313" key="2">
    <source>
        <dbReference type="Proteomes" id="UP000649328"/>
    </source>
</evidence>
<reference evidence="1" key="1">
    <citation type="submission" date="2020-10" db="EMBL/GenBank/DDBJ databases">
        <title>The Whole-Genome Sequence of Metschnikowia persimmonesis, a Novel Endophytic Yeast Species Isolated from Medicinal Plant Diospyros kaki Thumb.</title>
        <authorList>
            <person name="Rahmat E."/>
            <person name="Kang Y."/>
        </authorList>
    </citation>
    <scope>NUCLEOTIDE SEQUENCE</scope>
    <source>
        <strain evidence="1">KIOM G15050</strain>
    </source>
</reference>
<protein>
    <submittedName>
        <fullName evidence="1">Uncharacterized protein</fullName>
    </submittedName>
</protein>
<keyword evidence="2" id="KW-1185">Reference proteome</keyword>
<dbReference type="AlphaFoldDB" id="A0A8H7LCE0"/>
<organism evidence="1 2">
    <name type="scientific">Metschnikowia pulcherrima</name>
    <dbReference type="NCBI Taxonomy" id="27326"/>
    <lineage>
        <taxon>Eukaryota</taxon>
        <taxon>Fungi</taxon>
        <taxon>Dikarya</taxon>
        <taxon>Ascomycota</taxon>
        <taxon>Saccharomycotina</taxon>
        <taxon>Pichiomycetes</taxon>
        <taxon>Metschnikowiaceae</taxon>
        <taxon>Metschnikowia</taxon>
    </lineage>
</organism>